<dbReference type="Proteomes" id="UP000236893">
    <property type="component" value="Unassembled WGS sequence"/>
</dbReference>
<feature type="region of interest" description="Disordered" evidence="1">
    <location>
        <begin position="53"/>
        <end position="84"/>
    </location>
</feature>
<name>A0A2S5AA39_9SPHI</name>
<dbReference type="OrthoDB" id="799376at2"/>
<evidence type="ECO:0000313" key="2">
    <source>
        <dbReference type="EMBL" id="POY39107.1"/>
    </source>
</evidence>
<evidence type="ECO:0000256" key="1">
    <source>
        <dbReference type="SAM" id="MobiDB-lite"/>
    </source>
</evidence>
<evidence type="ECO:0000313" key="3">
    <source>
        <dbReference type="Proteomes" id="UP000236893"/>
    </source>
</evidence>
<protein>
    <submittedName>
        <fullName evidence="2">DUF4834 domain-containing protein</fullName>
    </submittedName>
</protein>
<keyword evidence="3" id="KW-1185">Reference proteome</keyword>
<dbReference type="RefSeq" id="WP_103787210.1">
    <property type="nucleotide sequence ID" value="NZ_PQVF01000001.1"/>
</dbReference>
<sequence>MLGTLLKYILELILIFWLLRALLRLAAPFIFRSVAQKMTSQAENFYRQQQQQQRQYYSQRQPEGEMHVDSAPQQNTKRKANLDNAGEFIDYEEVK</sequence>
<gene>
    <name evidence="2" type="ORF">C3K47_01015</name>
</gene>
<dbReference type="AlphaFoldDB" id="A0A2S5AA39"/>
<proteinExistence type="predicted"/>
<accession>A0A2S5AA39</accession>
<organism evidence="2 3">
    <name type="scientific">Solitalea longa</name>
    <dbReference type="NCBI Taxonomy" id="2079460"/>
    <lineage>
        <taxon>Bacteria</taxon>
        <taxon>Pseudomonadati</taxon>
        <taxon>Bacteroidota</taxon>
        <taxon>Sphingobacteriia</taxon>
        <taxon>Sphingobacteriales</taxon>
        <taxon>Sphingobacteriaceae</taxon>
        <taxon>Solitalea</taxon>
    </lineage>
</organism>
<reference evidence="2 3" key="1">
    <citation type="submission" date="2018-01" db="EMBL/GenBank/DDBJ databases">
        <authorList>
            <person name="Gaut B.S."/>
            <person name="Morton B.R."/>
            <person name="Clegg M.T."/>
            <person name="Duvall M.R."/>
        </authorList>
    </citation>
    <scope>NUCLEOTIDE SEQUENCE [LARGE SCALE GENOMIC DNA]</scope>
    <source>
        <strain evidence="2 3">HR-AV</strain>
    </source>
</reference>
<comment type="caution">
    <text evidence="2">The sequence shown here is derived from an EMBL/GenBank/DDBJ whole genome shotgun (WGS) entry which is preliminary data.</text>
</comment>
<dbReference type="EMBL" id="PQVF01000001">
    <property type="protein sequence ID" value="POY39107.1"/>
    <property type="molecule type" value="Genomic_DNA"/>
</dbReference>
<dbReference type="InterPro" id="IPR032272">
    <property type="entry name" value="DUF4834"/>
</dbReference>
<dbReference type="Pfam" id="PF16118">
    <property type="entry name" value="DUF4834"/>
    <property type="match status" value="1"/>
</dbReference>